<feature type="domain" description="Malectin" evidence="12">
    <location>
        <begin position="301"/>
        <end position="372"/>
    </location>
</feature>
<evidence type="ECO:0000256" key="3">
    <source>
        <dbReference type="ARBA" id="ARBA00022692"/>
    </source>
</evidence>
<dbReference type="PANTHER" id="PTHR13460:SF0">
    <property type="entry name" value="MALECTIN"/>
    <property type="match status" value="1"/>
</dbReference>
<evidence type="ECO:0000313" key="15">
    <source>
        <dbReference type="Proteomes" id="UP001627154"/>
    </source>
</evidence>
<dbReference type="PANTHER" id="PTHR13460">
    <property type="match status" value="1"/>
</dbReference>
<dbReference type="GO" id="GO:0005789">
    <property type="term" value="C:endoplasmic reticulum membrane"/>
    <property type="evidence" value="ECO:0007669"/>
    <property type="project" value="UniProtKB-SubCell"/>
</dbReference>
<evidence type="ECO:0000256" key="4">
    <source>
        <dbReference type="ARBA" id="ARBA00022729"/>
    </source>
</evidence>
<accession>A0ABD2W1L6</accession>
<evidence type="ECO:0000259" key="12">
    <source>
        <dbReference type="Pfam" id="PF11721"/>
    </source>
</evidence>
<protein>
    <recommendedName>
        <fullName evidence="12">Malectin domain-containing protein</fullName>
    </recommendedName>
</protein>
<comment type="subcellular location">
    <subcellularLocation>
        <location evidence="1">Endoplasmic reticulum membrane</location>
        <topology evidence="1">Single-pass type I membrane protein</topology>
    </subcellularLocation>
</comment>
<dbReference type="EMBL" id="JBJJXI010000143">
    <property type="protein sequence ID" value="KAL3386837.1"/>
    <property type="molecule type" value="Genomic_DNA"/>
</dbReference>
<evidence type="ECO:0000256" key="7">
    <source>
        <dbReference type="ARBA" id="ARBA00023136"/>
    </source>
</evidence>
<sequence>MDRANFVPNNANLGLLQGLIEAGLSDTVIGERLGINRSTVWRWRARLDADLPLEDGRGGNSGVHKVSDEQLIGAVGRLEREPFASLELVNREGNFGVTTKTLSKAIQQRTDIRFRRPAKKPQLRCANEVARLLYAQQHVGRTPEQWRKTVFMDEKTFSSTKDGRVGVWRPIGTRLDKEYVKETTISGRHSIAFWGCMTGDGMSQLFEVDRTLTSPQYLDILDNWFYPSILEHYPDEDEIFIVEDNSPIHTARVIREWYDEHPHLRRLGHPARSPGRVDPVDQILYQTERYHHSTFGYDIPVFDIVLNGNHTVVTELDIFERVGRGIAHDVYVPIKVQNGKLIYNEEESDILGGKIRVEFIKSYRDNPKINAIAVIKETLDDVPLLEPMPQEPDEDQGTQEEEEEPVIRTRNKSGPRTPDPYESVDSSFLLQSLPICAAIGAFIPLLFCLCKL</sequence>
<evidence type="ECO:0000256" key="5">
    <source>
        <dbReference type="ARBA" id="ARBA00022824"/>
    </source>
</evidence>
<evidence type="ECO:0000256" key="1">
    <source>
        <dbReference type="ARBA" id="ARBA00004115"/>
    </source>
</evidence>
<gene>
    <name evidence="14" type="ORF">TKK_004008</name>
    <name evidence="13" type="ORF">TKK_017764</name>
</gene>
<keyword evidence="4" id="KW-0732">Signal</keyword>
<dbReference type="Proteomes" id="UP001627154">
    <property type="component" value="Unassembled WGS sequence"/>
</dbReference>
<comment type="similarity">
    <text evidence="2">Belongs to the malectin family.</text>
</comment>
<evidence type="ECO:0000256" key="8">
    <source>
        <dbReference type="ARBA" id="ARBA00023180"/>
    </source>
</evidence>
<name>A0ABD2W1L6_9HYME</name>
<evidence type="ECO:0000256" key="10">
    <source>
        <dbReference type="SAM" id="MobiDB-lite"/>
    </source>
</evidence>
<feature type="compositionally biased region" description="Acidic residues" evidence="10">
    <location>
        <begin position="391"/>
        <end position="404"/>
    </location>
</feature>
<evidence type="ECO:0000256" key="11">
    <source>
        <dbReference type="SAM" id="Phobius"/>
    </source>
</evidence>
<keyword evidence="15" id="KW-1185">Reference proteome</keyword>
<feature type="region of interest" description="Disordered" evidence="10">
    <location>
        <begin position="384"/>
        <end position="422"/>
    </location>
</feature>
<evidence type="ECO:0000256" key="6">
    <source>
        <dbReference type="ARBA" id="ARBA00022989"/>
    </source>
</evidence>
<keyword evidence="8" id="KW-0325">Glycoprotein</keyword>
<keyword evidence="6 11" id="KW-1133">Transmembrane helix</keyword>
<organism evidence="13 15">
    <name type="scientific">Trichogramma kaykai</name>
    <dbReference type="NCBI Taxonomy" id="54128"/>
    <lineage>
        <taxon>Eukaryota</taxon>
        <taxon>Metazoa</taxon>
        <taxon>Ecdysozoa</taxon>
        <taxon>Arthropoda</taxon>
        <taxon>Hexapoda</taxon>
        <taxon>Insecta</taxon>
        <taxon>Pterygota</taxon>
        <taxon>Neoptera</taxon>
        <taxon>Endopterygota</taxon>
        <taxon>Hymenoptera</taxon>
        <taxon>Apocrita</taxon>
        <taxon>Proctotrupomorpha</taxon>
        <taxon>Chalcidoidea</taxon>
        <taxon>Trichogrammatidae</taxon>
        <taxon>Trichogramma</taxon>
    </lineage>
</organism>
<dbReference type="Gene3D" id="3.30.420.10">
    <property type="entry name" value="Ribonuclease H-like superfamily/Ribonuclease H"/>
    <property type="match status" value="1"/>
</dbReference>
<keyword evidence="5" id="KW-0256">Endoplasmic reticulum</keyword>
<dbReference type="AlphaFoldDB" id="A0ABD2W1L6"/>
<feature type="transmembrane region" description="Helical" evidence="11">
    <location>
        <begin position="428"/>
        <end position="450"/>
    </location>
</feature>
<keyword evidence="3 11" id="KW-0812">Transmembrane</keyword>
<dbReference type="Gene3D" id="2.60.120.430">
    <property type="entry name" value="Galactose-binding lectin"/>
    <property type="match status" value="1"/>
</dbReference>
<evidence type="ECO:0000313" key="14">
    <source>
        <dbReference type="EMBL" id="KAL3402837.1"/>
    </source>
</evidence>
<dbReference type="InterPro" id="IPR021720">
    <property type="entry name" value="Malectin_dom"/>
</dbReference>
<reference evidence="13 15" key="1">
    <citation type="journal article" date="2024" name="bioRxiv">
        <title>A reference genome for Trichogramma kaykai: A tiny desert-dwelling parasitoid wasp with competing sex-ratio distorters.</title>
        <authorList>
            <person name="Culotta J."/>
            <person name="Lindsey A.R."/>
        </authorList>
    </citation>
    <scope>NUCLEOTIDE SEQUENCE [LARGE SCALE GENOMIC DNA]</scope>
    <source>
        <strain evidence="13 15">KSX58</strain>
    </source>
</reference>
<evidence type="ECO:0000313" key="13">
    <source>
        <dbReference type="EMBL" id="KAL3386837.1"/>
    </source>
</evidence>
<comment type="caution">
    <text evidence="13">The sequence shown here is derived from an EMBL/GenBank/DDBJ whole genome shotgun (WGS) entry which is preliminary data.</text>
</comment>
<evidence type="ECO:0000256" key="9">
    <source>
        <dbReference type="ARBA" id="ARBA00023277"/>
    </source>
</evidence>
<evidence type="ECO:0000256" key="2">
    <source>
        <dbReference type="ARBA" id="ARBA00009141"/>
    </source>
</evidence>
<dbReference type="InterPro" id="IPR039155">
    <property type="entry name" value="MLEC"/>
</dbReference>
<dbReference type="EMBL" id="JBJJXI010000032">
    <property type="protein sequence ID" value="KAL3402837.1"/>
    <property type="molecule type" value="Genomic_DNA"/>
</dbReference>
<keyword evidence="9" id="KW-0119">Carbohydrate metabolism</keyword>
<dbReference type="Pfam" id="PF11721">
    <property type="entry name" value="Malectin"/>
    <property type="match status" value="1"/>
</dbReference>
<dbReference type="Pfam" id="PF13384">
    <property type="entry name" value="HTH_23"/>
    <property type="match status" value="1"/>
</dbReference>
<dbReference type="InterPro" id="IPR036397">
    <property type="entry name" value="RNaseH_sf"/>
</dbReference>
<proteinExistence type="inferred from homology"/>
<keyword evidence="7 11" id="KW-0472">Membrane</keyword>